<dbReference type="RefSeq" id="WP_131599558.1">
    <property type="nucleotide sequence ID" value="NZ_CBDBYK010000007.1"/>
</dbReference>
<dbReference type="GO" id="GO:0000287">
    <property type="term" value="F:magnesium ion binding"/>
    <property type="evidence" value="ECO:0007669"/>
    <property type="project" value="TreeGrafter"/>
</dbReference>
<dbReference type="GO" id="GO:0005829">
    <property type="term" value="C:cytosol"/>
    <property type="evidence" value="ECO:0007669"/>
    <property type="project" value="TreeGrafter"/>
</dbReference>
<dbReference type="Pfam" id="PF08282">
    <property type="entry name" value="Hydrolase_3"/>
    <property type="match status" value="1"/>
</dbReference>
<dbReference type="GO" id="GO:0016791">
    <property type="term" value="F:phosphatase activity"/>
    <property type="evidence" value="ECO:0007669"/>
    <property type="project" value="TreeGrafter"/>
</dbReference>
<dbReference type="SFLD" id="SFLDS00003">
    <property type="entry name" value="Haloacid_Dehalogenase"/>
    <property type="match status" value="1"/>
</dbReference>
<dbReference type="InterPro" id="IPR036412">
    <property type="entry name" value="HAD-like_sf"/>
</dbReference>
<dbReference type="SFLD" id="SFLDG01140">
    <property type="entry name" value="C2.B:_Phosphomannomutase_and_P"/>
    <property type="match status" value="1"/>
</dbReference>
<dbReference type="PANTHER" id="PTHR10000">
    <property type="entry name" value="PHOSPHOSERINE PHOSPHATASE"/>
    <property type="match status" value="1"/>
</dbReference>
<dbReference type="AlphaFoldDB" id="A0A4R0XJ07"/>
<accession>A0A4R0XJ07</accession>
<dbReference type="Gene3D" id="3.30.1240.10">
    <property type="match status" value="1"/>
</dbReference>
<name>A0A4R0XJ07_9MOLU</name>
<dbReference type="OrthoDB" id="9810101at2"/>
<dbReference type="PROSITE" id="PS01229">
    <property type="entry name" value="COF_2"/>
    <property type="match status" value="1"/>
</dbReference>
<evidence type="ECO:0000313" key="2">
    <source>
        <dbReference type="Proteomes" id="UP000294192"/>
    </source>
</evidence>
<evidence type="ECO:0008006" key="3">
    <source>
        <dbReference type="Google" id="ProtNLM"/>
    </source>
</evidence>
<gene>
    <name evidence="1" type="ORF">C4B24_04430</name>
</gene>
<dbReference type="Gene3D" id="3.40.50.1000">
    <property type="entry name" value="HAD superfamily/HAD-like"/>
    <property type="match status" value="1"/>
</dbReference>
<comment type="caution">
    <text evidence="1">The sequence shown here is derived from an EMBL/GenBank/DDBJ whole genome shotgun (WGS) entry which is preliminary data.</text>
</comment>
<keyword evidence="2" id="KW-1185">Reference proteome</keyword>
<dbReference type="NCBIfam" id="TIGR01484">
    <property type="entry name" value="HAD-SF-IIB"/>
    <property type="match status" value="1"/>
</dbReference>
<dbReference type="Proteomes" id="UP000294192">
    <property type="component" value="Unassembled WGS sequence"/>
</dbReference>
<reference evidence="1 2" key="1">
    <citation type="submission" date="2018-02" db="EMBL/GenBank/DDBJ databases">
        <title>Mycoplasma marinum and Mycoplasma todarodis sp. nov., moderately halophilic and psychrotolerant mycoplasmas isolated from cephalopods.</title>
        <authorList>
            <person name="Viver T."/>
        </authorList>
    </citation>
    <scope>NUCLEOTIDE SEQUENCE [LARGE SCALE GENOMIC DNA]</scope>
    <source>
        <strain evidence="1 2">PE</strain>
    </source>
</reference>
<evidence type="ECO:0000313" key="1">
    <source>
        <dbReference type="EMBL" id="TCG10583.1"/>
    </source>
</evidence>
<protein>
    <recommendedName>
        <fullName evidence="3">Cof-type HAD-IIB family hydrolase</fullName>
    </recommendedName>
</protein>
<dbReference type="InterPro" id="IPR006379">
    <property type="entry name" value="HAD-SF_hydro_IIB"/>
</dbReference>
<dbReference type="InterPro" id="IPR000150">
    <property type="entry name" value="Cof"/>
</dbReference>
<dbReference type="NCBIfam" id="TIGR00099">
    <property type="entry name" value="Cof-subfamily"/>
    <property type="match status" value="1"/>
</dbReference>
<dbReference type="EMBL" id="PSZO01000031">
    <property type="protein sequence ID" value="TCG10583.1"/>
    <property type="molecule type" value="Genomic_DNA"/>
</dbReference>
<organism evidence="1 2">
    <name type="scientific">Mycoplasma marinum</name>
    <dbReference type="NCBI Taxonomy" id="1937190"/>
    <lineage>
        <taxon>Bacteria</taxon>
        <taxon>Bacillati</taxon>
        <taxon>Mycoplasmatota</taxon>
        <taxon>Mollicutes</taxon>
        <taxon>Mycoplasmataceae</taxon>
        <taxon>Mycoplasma</taxon>
    </lineage>
</organism>
<sequence>MSLIFSDIDGTIYGPEHKIHPELKPRIREAKKDSVMFNIATGNGPFTSIKELAEELGAKYLINSNGAGIIDMVSGEFIHKNMILAKDANIALSFANELKIHADWWNEDSLFCNEFVSEEAKKLIKEAMATKGPEIQIANKIEKDIFKIEFYDLNVEKIDNLQKSLENEGFTVARMKPIHIEVTKPGVSKAHAMEIICEKHNVDISKVMSVGDSANDETMLKAAGYSYAMANAPKKVKEWAKFHTTAYNQNGVGMAIIDFLHRTKKYRQ</sequence>
<proteinExistence type="predicted"/>
<dbReference type="InterPro" id="IPR023214">
    <property type="entry name" value="HAD_sf"/>
</dbReference>
<dbReference type="PANTHER" id="PTHR10000:SF8">
    <property type="entry name" value="HAD SUPERFAMILY HYDROLASE-LIKE, TYPE 3"/>
    <property type="match status" value="1"/>
</dbReference>
<dbReference type="SUPFAM" id="SSF56784">
    <property type="entry name" value="HAD-like"/>
    <property type="match status" value="1"/>
</dbReference>